<comment type="caution">
    <text evidence="2">The sequence shown here is derived from an EMBL/GenBank/DDBJ whole genome shotgun (WGS) entry which is preliminary data.</text>
</comment>
<gene>
    <name evidence="2" type="ORF">OH136_11300</name>
</gene>
<reference evidence="2" key="1">
    <citation type="submission" date="2022-10" db="EMBL/GenBank/DDBJ databases">
        <authorList>
            <person name="Yue Y."/>
        </authorList>
    </citation>
    <scope>NUCLEOTIDE SEQUENCE</scope>
    <source>
        <strain evidence="2">Z654</strain>
    </source>
</reference>
<keyword evidence="3" id="KW-1185">Reference proteome</keyword>
<dbReference type="Proteomes" id="UP001208041">
    <property type="component" value="Unassembled WGS sequence"/>
</dbReference>
<feature type="compositionally biased region" description="Low complexity" evidence="1">
    <location>
        <begin position="10"/>
        <end position="22"/>
    </location>
</feature>
<evidence type="ECO:0000313" key="2">
    <source>
        <dbReference type="EMBL" id="MCV6825140.1"/>
    </source>
</evidence>
<feature type="region of interest" description="Disordered" evidence="1">
    <location>
        <begin position="1"/>
        <end position="32"/>
    </location>
</feature>
<dbReference type="AlphaFoldDB" id="A0AAE3J1Q5"/>
<feature type="region of interest" description="Disordered" evidence="1">
    <location>
        <begin position="307"/>
        <end position="384"/>
    </location>
</feature>
<evidence type="ECO:0000313" key="3">
    <source>
        <dbReference type="Proteomes" id="UP001208041"/>
    </source>
</evidence>
<accession>A0AAE3J1Q5</accession>
<sequence>MSEFEDLSEAPEASESAANHASQRAGEHEEDVSPLAKVGEVAHFNGTVKSFLGLNQNLEDSLKVAAFAASLGIDLYRKDRSTMSRLLGGLSNNAWIAATWPELKHSKHLPSEYFQDSRRVAGELTYYASTTQKRRFAMLTYPALNKVAPADGFDAALKGAKAKAKKVRQLIDSFEGSNASVIFERLEGVYRPKERAIFWHFHVIVEIDDDEDDVENLRRFLGENSKILSSNWAAVNLKQIDKRKFSRVAFYIAKPCRLAVEIAEAEHGKEFADLFTTMRNRRMTGRWNGFQQMCRKHKAEGVRVAFERDDEGREIPQLVEKTEGASRKQKDAKGGKSTDAPSGAKETIAERNSAIEGSHDNSDNCQQHNTKGGAGNGTNTSVAKNTKKIPAPEYLGLHGPISGPGNRLYGYIRVRDFSEAGMKTATAAHCWWNIKEDQEALVYCWEENTGETYDLRKFLEPFAQELWELLGENKSSLSNIYRPTITASADVIRALEEILFGLKPIKKSGKRTPKLTLLEGNQEIGCWHYRGKNCCSAWQHGLIRASYPIEAPKMAWI</sequence>
<name>A0AAE3J1Q5_9RHOB</name>
<feature type="compositionally biased region" description="Basic and acidic residues" evidence="1">
    <location>
        <begin position="307"/>
        <end position="336"/>
    </location>
</feature>
<protein>
    <submittedName>
        <fullName evidence="2">Uncharacterized protein</fullName>
    </submittedName>
</protein>
<proteinExistence type="predicted"/>
<dbReference type="RefSeq" id="WP_263953969.1">
    <property type="nucleotide sequence ID" value="NZ_JAOYFC010000002.1"/>
</dbReference>
<organism evidence="2 3">
    <name type="scientific">Halocynthiibacter halioticoli</name>
    <dbReference type="NCBI Taxonomy" id="2986804"/>
    <lineage>
        <taxon>Bacteria</taxon>
        <taxon>Pseudomonadati</taxon>
        <taxon>Pseudomonadota</taxon>
        <taxon>Alphaproteobacteria</taxon>
        <taxon>Rhodobacterales</taxon>
        <taxon>Paracoccaceae</taxon>
        <taxon>Halocynthiibacter</taxon>
    </lineage>
</organism>
<dbReference type="EMBL" id="JAOYFC010000002">
    <property type="protein sequence ID" value="MCV6825140.1"/>
    <property type="molecule type" value="Genomic_DNA"/>
</dbReference>
<evidence type="ECO:0000256" key="1">
    <source>
        <dbReference type="SAM" id="MobiDB-lite"/>
    </source>
</evidence>